<evidence type="ECO:0000313" key="3">
    <source>
        <dbReference type="Proteomes" id="UP000015105"/>
    </source>
</evidence>
<sequence length="128" mass="14376">MSMHDASKSSIQLILPSMLQWFGQTTETMMNTPTALHKRLLLTTVQPIIDYYSTPRRDIASRLSSQICCPFSSCLLQHSGLPSETSVFSQINAFVAFEMNTIQQHASSETIEGKKKQHASRKPINRSC</sequence>
<protein>
    <submittedName>
        <fullName evidence="2">Uncharacterized protein</fullName>
    </submittedName>
</protein>
<evidence type="ECO:0000313" key="2">
    <source>
        <dbReference type="EnsemblPlants" id="AET6Gv20459700.12"/>
    </source>
</evidence>
<dbReference type="Gramene" id="AET6Gv20459700.12">
    <property type="protein sequence ID" value="AET6Gv20459700.12"/>
    <property type="gene ID" value="AET6Gv20459700"/>
</dbReference>
<organism evidence="2 3">
    <name type="scientific">Aegilops tauschii subsp. strangulata</name>
    <name type="common">Goatgrass</name>
    <dbReference type="NCBI Taxonomy" id="200361"/>
    <lineage>
        <taxon>Eukaryota</taxon>
        <taxon>Viridiplantae</taxon>
        <taxon>Streptophyta</taxon>
        <taxon>Embryophyta</taxon>
        <taxon>Tracheophyta</taxon>
        <taxon>Spermatophyta</taxon>
        <taxon>Magnoliopsida</taxon>
        <taxon>Liliopsida</taxon>
        <taxon>Poales</taxon>
        <taxon>Poaceae</taxon>
        <taxon>BOP clade</taxon>
        <taxon>Pooideae</taxon>
        <taxon>Triticodae</taxon>
        <taxon>Triticeae</taxon>
        <taxon>Triticinae</taxon>
        <taxon>Aegilops</taxon>
    </lineage>
</organism>
<reference evidence="3" key="1">
    <citation type="journal article" date="2014" name="Science">
        <title>Ancient hybridizations among the ancestral genomes of bread wheat.</title>
        <authorList>
            <consortium name="International Wheat Genome Sequencing Consortium,"/>
            <person name="Marcussen T."/>
            <person name="Sandve S.R."/>
            <person name="Heier L."/>
            <person name="Spannagl M."/>
            <person name="Pfeifer M."/>
            <person name="Jakobsen K.S."/>
            <person name="Wulff B.B."/>
            <person name="Steuernagel B."/>
            <person name="Mayer K.F."/>
            <person name="Olsen O.A."/>
        </authorList>
    </citation>
    <scope>NUCLEOTIDE SEQUENCE [LARGE SCALE GENOMIC DNA]</scope>
    <source>
        <strain evidence="3">cv. AL8/78</strain>
    </source>
</reference>
<dbReference type="AlphaFoldDB" id="A0A453NRK6"/>
<dbReference type="Proteomes" id="UP000015105">
    <property type="component" value="Chromosome 6D"/>
</dbReference>
<keyword evidence="3" id="KW-1185">Reference proteome</keyword>
<feature type="region of interest" description="Disordered" evidence="1">
    <location>
        <begin position="106"/>
        <end position="128"/>
    </location>
</feature>
<reference evidence="2" key="5">
    <citation type="journal article" date="2021" name="G3 (Bethesda)">
        <title>Aegilops tauschii genome assembly Aet v5.0 features greater sequence contiguity and improved annotation.</title>
        <authorList>
            <person name="Wang L."/>
            <person name="Zhu T."/>
            <person name="Rodriguez J.C."/>
            <person name="Deal K.R."/>
            <person name="Dubcovsky J."/>
            <person name="McGuire P.E."/>
            <person name="Lux T."/>
            <person name="Spannagl M."/>
            <person name="Mayer K.F.X."/>
            <person name="Baldrich P."/>
            <person name="Meyers B.C."/>
            <person name="Huo N."/>
            <person name="Gu Y.Q."/>
            <person name="Zhou H."/>
            <person name="Devos K.M."/>
            <person name="Bennetzen J.L."/>
            <person name="Unver T."/>
            <person name="Budak H."/>
            <person name="Gulick P.J."/>
            <person name="Galiba G."/>
            <person name="Kalapos B."/>
            <person name="Nelson D.R."/>
            <person name="Li P."/>
            <person name="You F.M."/>
            <person name="Luo M.C."/>
            <person name="Dvorak J."/>
        </authorList>
    </citation>
    <scope>NUCLEOTIDE SEQUENCE [LARGE SCALE GENOMIC DNA]</scope>
    <source>
        <strain evidence="2">cv. AL8/78</strain>
    </source>
</reference>
<accession>A0A453NRK6</accession>
<feature type="compositionally biased region" description="Basic residues" evidence="1">
    <location>
        <begin position="115"/>
        <end position="128"/>
    </location>
</feature>
<evidence type="ECO:0000256" key="1">
    <source>
        <dbReference type="SAM" id="MobiDB-lite"/>
    </source>
</evidence>
<dbReference type="EnsemblPlants" id="AET6Gv20459700.12">
    <property type="protein sequence ID" value="AET6Gv20459700.12"/>
    <property type="gene ID" value="AET6Gv20459700"/>
</dbReference>
<name>A0A453NRK6_AEGTS</name>
<reference evidence="2" key="3">
    <citation type="journal article" date="2017" name="Nature">
        <title>Genome sequence of the progenitor of the wheat D genome Aegilops tauschii.</title>
        <authorList>
            <person name="Luo M.C."/>
            <person name="Gu Y.Q."/>
            <person name="Puiu D."/>
            <person name="Wang H."/>
            <person name="Twardziok S.O."/>
            <person name="Deal K.R."/>
            <person name="Huo N."/>
            <person name="Zhu T."/>
            <person name="Wang L."/>
            <person name="Wang Y."/>
            <person name="McGuire P.E."/>
            <person name="Liu S."/>
            <person name="Long H."/>
            <person name="Ramasamy R.K."/>
            <person name="Rodriguez J.C."/>
            <person name="Van S.L."/>
            <person name="Yuan L."/>
            <person name="Wang Z."/>
            <person name="Xia Z."/>
            <person name="Xiao L."/>
            <person name="Anderson O.D."/>
            <person name="Ouyang S."/>
            <person name="Liang Y."/>
            <person name="Zimin A.V."/>
            <person name="Pertea G."/>
            <person name="Qi P."/>
            <person name="Bennetzen J.L."/>
            <person name="Dai X."/>
            <person name="Dawson M.W."/>
            <person name="Muller H.G."/>
            <person name="Kugler K."/>
            <person name="Rivarola-Duarte L."/>
            <person name="Spannagl M."/>
            <person name="Mayer K.F.X."/>
            <person name="Lu F.H."/>
            <person name="Bevan M.W."/>
            <person name="Leroy P."/>
            <person name="Li P."/>
            <person name="You F.M."/>
            <person name="Sun Q."/>
            <person name="Liu Z."/>
            <person name="Lyons E."/>
            <person name="Wicker T."/>
            <person name="Salzberg S.L."/>
            <person name="Devos K.M."/>
            <person name="Dvorak J."/>
        </authorList>
    </citation>
    <scope>NUCLEOTIDE SEQUENCE [LARGE SCALE GENOMIC DNA]</scope>
    <source>
        <strain evidence="2">cv. AL8/78</strain>
    </source>
</reference>
<reference evidence="2" key="4">
    <citation type="submission" date="2019-03" db="UniProtKB">
        <authorList>
            <consortium name="EnsemblPlants"/>
        </authorList>
    </citation>
    <scope>IDENTIFICATION</scope>
</reference>
<proteinExistence type="predicted"/>
<reference evidence="3" key="2">
    <citation type="journal article" date="2017" name="Nat. Plants">
        <title>The Aegilops tauschii genome reveals multiple impacts of transposons.</title>
        <authorList>
            <person name="Zhao G."/>
            <person name="Zou C."/>
            <person name="Li K."/>
            <person name="Wang K."/>
            <person name="Li T."/>
            <person name="Gao L."/>
            <person name="Zhang X."/>
            <person name="Wang H."/>
            <person name="Yang Z."/>
            <person name="Liu X."/>
            <person name="Jiang W."/>
            <person name="Mao L."/>
            <person name="Kong X."/>
            <person name="Jiao Y."/>
            <person name="Jia J."/>
        </authorList>
    </citation>
    <scope>NUCLEOTIDE SEQUENCE [LARGE SCALE GENOMIC DNA]</scope>
    <source>
        <strain evidence="3">cv. AL8/78</strain>
    </source>
</reference>